<dbReference type="CDD" id="cd09917">
    <property type="entry name" value="F-box_SF"/>
    <property type="match status" value="1"/>
</dbReference>
<dbReference type="Proteomes" id="UP000304928">
    <property type="component" value="Unassembled WGS sequence"/>
</dbReference>
<dbReference type="Pfam" id="PF00646">
    <property type="entry name" value="F-box"/>
    <property type="match status" value="1"/>
</dbReference>
<dbReference type="SUPFAM" id="SSF81383">
    <property type="entry name" value="F-box domain"/>
    <property type="match status" value="1"/>
</dbReference>
<comment type="caution">
    <text evidence="2">The sequence shown here is derived from an EMBL/GenBank/DDBJ whole genome shotgun (WGS) entry which is preliminary data.</text>
</comment>
<dbReference type="PROSITE" id="PS50181">
    <property type="entry name" value="FBOX"/>
    <property type="match status" value="1"/>
</dbReference>
<name>A0A4S9AT98_AURPU</name>
<evidence type="ECO:0000313" key="3">
    <source>
        <dbReference type="Proteomes" id="UP000304928"/>
    </source>
</evidence>
<dbReference type="InterPro" id="IPR015943">
    <property type="entry name" value="WD40/YVTN_repeat-like_dom_sf"/>
</dbReference>
<dbReference type="InterPro" id="IPR036322">
    <property type="entry name" value="WD40_repeat_dom_sf"/>
</dbReference>
<organism evidence="2 3">
    <name type="scientific">Aureobasidium pullulans</name>
    <name type="common">Black yeast</name>
    <name type="synonym">Pullularia pullulans</name>
    <dbReference type="NCBI Taxonomy" id="5580"/>
    <lineage>
        <taxon>Eukaryota</taxon>
        <taxon>Fungi</taxon>
        <taxon>Dikarya</taxon>
        <taxon>Ascomycota</taxon>
        <taxon>Pezizomycotina</taxon>
        <taxon>Dothideomycetes</taxon>
        <taxon>Dothideomycetidae</taxon>
        <taxon>Dothideales</taxon>
        <taxon>Saccotheciaceae</taxon>
        <taxon>Aureobasidium</taxon>
    </lineage>
</organism>
<accession>A0A4S9AT98</accession>
<protein>
    <recommendedName>
        <fullName evidence="1">F-box domain-containing protein</fullName>
    </recommendedName>
</protein>
<feature type="domain" description="F-box" evidence="1">
    <location>
        <begin position="96"/>
        <end position="141"/>
    </location>
</feature>
<gene>
    <name evidence="2" type="ORF">D6D15_09660</name>
</gene>
<evidence type="ECO:0000259" key="1">
    <source>
        <dbReference type="PROSITE" id="PS50181"/>
    </source>
</evidence>
<dbReference type="Gene3D" id="2.130.10.10">
    <property type="entry name" value="YVTN repeat-like/Quinoprotein amine dehydrogenase"/>
    <property type="match status" value="1"/>
</dbReference>
<reference evidence="2 3" key="1">
    <citation type="submission" date="2018-10" db="EMBL/GenBank/DDBJ databases">
        <title>Fifty Aureobasidium pullulans genomes reveal a recombining polyextremotolerant generalist.</title>
        <authorList>
            <person name="Gostincar C."/>
            <person name="Turk M."/>
            <person name="Zajc J."/>
            <person name="Gunde-Cimerman N."/>
        </authorList>
    </citation>
    <scope>NUCLEOTIDE SEQUENCE [LARGE SCALE GENOMIC DNA]</scope>
    <source>
        <strain evidence="2 3">EXF-10507</strain>
    </source>
</reference>
<dbReference type="InterPro" id="IPR036047">
    <property type="entry name" value="F-box-like_dom_sf"/>
</dbReference>
<proteinExistence type="predicted"/>
<dbReference type="AlphaFoldDB" id="A0A4S9AT98"/>
<evidence type="ECO:0000313" key="2">
    <source>
        <dbReference type="EMBL" id="THW83322.1"/>
    </source>
</evidence>
<dbReference type="SUPFAM" id="SSF50978">
    <property type="entry name" value="WD40 repeat-like"/>
    <property type="match status" value="1"/>
</dbReference>
<dbReference type="InterPro" id="IPR001810">
    <property type="entry name" value="F-box_dom"/>
</dbReference>
<dbReference type="EMBL" id="QZAR01000288">
    <property type="protein sequence ID" value="THW83322.1"/>
    <property type="molecule type" value="Genomic_DNA"/>
</dbReference>
<sequence length="700" mass="78032">MQVVEPLCTDLCVVRKVGSLLEAKDVRSHDVQSHSGKELLNSAFGVKAPPRDKIIDPFQNLHHYVSKVHDFSTRHDNMDLEKQHFSMRLKDKRTPSTTLIDLPTELLNQVVAHCPATSVGHLSRTSQSLHEFVEKEGWRTFTQTHFASLNPSTYWRDAARSLTTLSRNWQRRAFLAAYLEPSGDAIGLPNGQPIKKWRRPAGQTMGFQPAVDSYEHFIGSRWTDRRQVVAWSAGAELVVRIKVRDASTEGAYRIASPQDKQEKFENNGTRVRWWTYKPLSSVEGRDDITSVKIIRPDTQQQCSSLDNSEQIIIGTANGDLQLLEMPPAAEGSVIKTYFVTNGVSVRSTSMSTDVRSTQEQPQHLAANLADSRIALYSVDSTQFKIAPVSEINAIPQSRKGCRIWSTKFLDSKHLAVGLGPSVEPINIFEVRPEGIVEEPIRKIGLTGNADELDPVRASSIYPIESLLDSNGGRNGNLFLSGGYDGIVRLHDMRSPSSFTAVYRDPTDDAAIYSLLSRGRDRVVAGASRHGLLKVFDLRMSGGSIYDYAGAADASNDSTTGDWNIFINPRDRYVNSAWRGPNSWMRRSAEGSVYNLSSPSPTSPFIFAGVENAVVEFNFSSVLDKHPDPIFLGKSDRGKGRRNNSPSYLQHKHDILNLAMYSQGTDGSREGMKLRTQRSVQETVAQDINLAGLDERWRDNQ</sequence>